<protein>
    <submittedName>
        <fullName evidence="1">Uncharacterized protein</fullName>
    </submittedName>
</protein>
<sequence length="549" mass="60388">MSSTSSFDLKMSFQTDQSPPSADYSNAEAMPAIRDAESSVAETGGNQSLYNPEVFGSLRKGEILDFFSMDCVGLVAATFASVFSLVSLDNLMEPMLVDNFQLERGVLKASHRITSIPAAFCFFFGLLSDSYPIFGFRRKGYLIMGLSITVVSFLIISGLGAYADTFDKGDADIRVAVSIIAIATLANIGNMFTFMCVRTRVIELAQREPLGMRGAIVATYSIFRFFICILTNLIAYTITTTISAKPYVSISIFGLIIASTIPLVWKAWQEKYYSLSTPMKTRGQILWKVMQQKAVWHILVFLSCYILFTTISFDSPVATLATWAGVSNDNVFLEQMLSYGMILVTIVVWRYYLLNRSWRIFFASSIVLLIVPQVIVAICVTEDLLRDPHFYRFMSIFPSMAAGVNWIACLIPLTEIVQEGSEGAMVGLMLSLQSLVDSFVNSNVIGLFAGSSFYDPLEVALDTSKARTEVLQTLLLNYGINALAFLGLYFLPRQKLDTQQLRSYGGYTKSASAAIVGLAVVLFVYSLIVTALALNPSTSCLRVAGGDGC</sequence>
<accession>A0ACC0W0D4</accession>
<name>A0ACC0W0D4_9STRA</name>
<evidence type="ECO:0000313" key="2">
    <source>
        <dbReference type="Proteomes" id="UP001163321"/>
    </source>
</evidence>
<gene>
    <name evidence="1" type="ORF">PsorP6_009768</name>
</gene>
<reference evidence="1 2" key="1">
    <citation type="journal article" date="2022" name="bioRxiv">
        <title>The genome of the oomycete Peronosclerospora sorghi, a cosmopolitan pathogen of maize and sorghum, is inflated with dispersed pseudogenes.</title>
        <authorList>
            <person name="Fletcher K."/>
            <person name="Martin F."/>
            <person name="Isakeit T."/>
            <person name="Cavanaugh K."/>
            <person name="Magill C."/>
            <person name="Michelmore R."/>
        </authorList>
    </citation>
    <scope>NUCLEOTIDE SEQUENCE [LARGE SCALE GENOMIC DNA]</scope>
    <source>
        <strain evidence="1">P6</strain>
    </source>
</reference>
<dbReference type="Proteomes" id="UP001163321">
    <property type="component" value="Chromosome 5"/>
</dbReference>
<proteinExistence type="predicted"/>
<evidence type="ECO:0000313" key="1">
    <source>
        <dbReference type="EMBL" id="KAI9911446.1"/>
    </source>
</evidence>
<dbReference type="EMBL" id="CM047584">
    <property type="protein sequence ID" value="KAI9911446.1"/>
    <property type="molecule type" value="Genomic_DNA"/>
</dbReference>
<keyword evidence="2" id="KW-1185">Reference proteome</keyword>
<comment type="caution">
    <text evidence="1">The sequence shown here is derived from an EMBL/GenBank/DDBJ whole genome shotgun (WGS) entry which is preliminary data.</text>
</comment>
<organism evidence="1 2">
    <name type="scientific">Peronosclerospora sorghi</name>
    <dbReference type="NCBI Taxonomy" id="230839"/>
    <lineage>
        <taxon>Eukaryota</taxon>
        <taxon>Sar</taxon>
        <taxon>Stramenopiles</taxon>
        <taxon>Oomycota</taxon>
        <taxon>Peronosporomycetes</taxon>
        <taxon>Peronosporales</taxon>
        <taxon>Peronosporaceae</taxon>
        <taxon>Peronosclerospora</taxon>
    </lineage>
</organism>